<accession>A0A016TEV1</accession>
<feature type="transmembrane region" description="Helical" evidence="1">
    <location>
        <begin position="26"/>
        <end position="47"/>
    </location>
</feature>
<name>A0A016TEV1_9BILA</name>
<keyword evidence="3" id="KW-1185">Reference proteome</keyword>
<organism evidence="2 3">
    <name type="scientific">Ancylostoma ceylanicum</name>
    <dbReference type="NCBI Taxonomy" id="53326"/>
    <lineage>
        <taxon>Eukaryota</taxon>
        <taxon>Metazoa</taxon>
        <taxon>Ecdysozoa</taxon>
        <taxon>Nematoda</taxon>
        <taxon>Chromadorea</taxon>
        <taxon>Rhabditida</taxon>
        <taxon>Rhabditina</taxon>
        <taxon>Rhabditomorpha</taxon>
        <taxon>Strongyloidea</taxon>
        <taxon>Ancylostomatidae</taxon>
        <taxon>Ancylostomatinae</taxon>
        <taxon>Ancylostoma</taxon>
    </lineage>
</organism>
<dbReference type="EMBL" id="JARK01001445">
    <property type="protein sequence ID" value="EYC01180.1"/>
    <property type="molecule type" value="Genomic_DNA"/>
</dbReference>
<evidence type="ECO:0000313" key="3">
    <source>
        <dbReference type="Proteomes" id="UP000024635"/>
    </source>
</evidence>
<protein>
    <submittedName>
        <fullName evidence="2">Uncharacterized protein</fullName>
    </submittedName>
</protein>
<reference evidence="3" key="1">
    <citation type="journal article" date="2015" name="Nat. Genet.">
        <title>The genome and transcriptome of the zoonotic hookworm Ancylostoma ceylanicum identify infection-specific gene families.</title>
        <authorList>
            <person name="Schwarz E.M."/>
            <person name="Hu Y."/>
            <person name="Antoshechkin I."/>
            <person name="Miller M.M."/>
            <person name="Sternberg P.W."/>
            <person name="Aroian R.V."/>
        </authorList>
    </citation>
    <scope>NUCLEOTIDE SEQUENCE</scope>
    <source>
        <strain evidence="3">HY135</strain>
    </source>
</reference>
<keyword evidence="1" id="KW-1133">Transmembrane helix</keyword>
<dbReference type="Proteomes" id="UP000024635">
    <property type="component" value="Unassembled WGS sequence"/>
</dbReference>
<evidence type="ECO:0000313" key="2">
    <source>
        <dbReference type="EMBL" id="EYC01180.1"/>
    </source>
</evidence>
<comment type="caution">
    <text evidence="2">The sequence shown here is derived from an EMBL/GenBank/DDBJ whole genome shotgun (WGS) entry which is preliminary data.</text>
</comment>
<keyword evidence="1" id="KW-0812">Transmembrane</keyword>
<keyword evidence="1" id="KW-0472">Membrane</keyword>
<evidence type="ECO:0000256" key="1">
    <source>
        <dbReference type="SAM" id="Phobius"/>
    </source>
</evidence>
<proteinExistence type="predicted"/>
<dbReference type="AlphaFoldDB" id="A0A016TEV1"/>
<gene>
    <name evidence="2" type="primary">Acey_s0109.g107</name>
    <name evidence="2" type="ORF">Y032_0109g107</name>
</gene>
<sequence length="96" mass="10906">MFCAGPGEWRSRTLVKIPRQHDDRKGWFFTYSLCILCPTICLSYGNAFQGSALFVRFIVRLLLLPMTWYRLRVVQNSSDSIFGQILSPALSGADSL</sequence>